<reference evidence="1 2" key="1">
    <citation type="submission" date="2020-08" db="EMBL/GenBank/DDBJ databases">
        <title>Sequencing the genomes of 1000 actinobacteria strains.</title>
        <authorList>
            <person name="Klenk H.-P."/>
        </authorList>
    </citation>
    <scope>NUCLEOTIDE SEQUENCE [LARGE SCALE GENOMIC DNA]</scope>
    <source>
        <strain evidence="1 2">DSM 41654</strain>
    </source>
</reference>
<dbReference type="Proteomes" id="UP000540506">
    <property type="component" value="Unassembled WGS sequence"/>
</dbReference>
<evidence type="ECO:0000313" key="2">
    <source>
        <dbReference type="Proteomes" id="UP000540506"/>
    </source>
</evidence>
<sequence length="50" mass="5285">MADVEGGIDVAEGQVGKPRLIEGAREGDVIVRSETTPALLHLAELMKVNV</sequence>
<dbReference type="EMBL" id="JACHJV010000002">
    <property type="protein sequence ID" value="MBB4928261.1"/>
    <property type="molecule type" value="Genomic_DNA"/>
</dbReference>
<organism evidence="1 2">
    <name type="scientific">Kitasatospora kifunensis</name>
    <name type="common">Streptomyces kifunensis</name>
    <dbReference type="NCBI Taxonomy" id="58351"/>
    <lineage>
        <taxon>Bacteria</taxon>
        <taxon>Bacillati</taxon>
        <taxon>Actinomycetota</taxon>
        <taxon>Actinomycetes</taxon>
        <taxon>Kitasatosporales</taxon>
        <taxon>Streptomycetaceae</taxon>
        <taxon>Kitasatospora</taxon>
    </lineage>
</organism>
<protein>
    <submittedName>
        <fullName evidence="1">Uncharacterized protein</fullName>
    </submittedName>
</protein>
<dbReference type="AlphaFoldDB" id="A0A7W7VZ72"/>
<accession>A0A7W7VZ72</accession>
<gene>
    <name evidence="1" type="ORF">FHR34_007356</name>
</gene>
<name>A0A7W7VZ72_KITKI</name>
<evidence type="ECO:0000313" key="1">
    <source>
        <dbReference type="EMBL" id="MBB4928261.1"/>
    </source>
</evidence>
<keyword evidence="2" id="KW-1185">Reference proteome</keyword>
<comment type="caution">
    <text evidence="1">The sequence shown here is derived from an EMBL/GenBank/DDBJ whole genome shotgun (WGS) entry which is preliminary data.</text>
</comment>
<dbReference type="RefSeq" id="WP_184945269.1">
    <property type="nucleotide sequence ID" value="NZ_JACHJV010000002.1"/>
</dbReference>
<proteinExistence type="predicted"/>